<dbReference type="AlphaFoldDB" id="A0A8I2BSY3"/>
<organism evidence="1 2">
    <name type="scientific">Xanthomonas manihotis</name>
    <dbReference type="NCBI Taxonomy" id="43353"/>
    <lineage>
        <taxon>Bacteria</taxon>
        <taxon>Pseudomonadati</taxon>
        <taxon>Pseudomonadota</taxon>
        <taxon>Gammaproteobacteria</taxon>
        <taxon>Lysobacterales</taxon>
        <taxon>Lysobacteraceae</taxon>
        <taxon>Xanthomonas</taxon>
    </lineage>
</organism>
<dbReference type="RefSeq" id="WP_017158366.1">
    <property type="nucleotide sequence ID" value="NZ_CP083577.1"/>
</dbReference>
<proteinExistence type="predicted"/>
<evidence type="ECO:0000313" key="1">
    <source>
        <dbReference type="EMBL" id="MBO9758654.1"/>
    </source>
</evidence>
<protein>
    <submittedName>
        <fullName evidence="1">Uncharacterized protein</fullName>
    </submittedName>
</protein>
<sequence>MITLGQTAESLVHVFQHFGFSTMCTQRFFEGTKVGQPLPMQAAQLVELRPENLEIAAGTKRLVGVRPNSRVTIRHFGSRQIEPGIHGDVELAIQVDVLHTSPVDWVVRPQWHCKWGASANLSWSQT</sequence>
<reference evidence="1" key="1">
    <citation type="submission" date="2021-03" db="EMBL/GenBank/DDBJ databases">
        <title>Molecular characterization of Xanthomonas species pathogenic on Araceae and the development of a triplex TaqMan assay for detection of X. phaseoli pv. dieffenbachiae.</title>
        <authorList>
            <person name="Van Der Wolf J."/>
            <person name="Krijger M."/>
            <person name="Mendes O."/>
            <person name="Brankovics B."/>
            <person name="Bonants P."/>
            <person name="Meekes E."/>
        </authorList>
    </citation>
    <scope>NUCLEOTIDE SEQUENCE</scope>
    <source>
        <strain evidence="1">NBC1264</strain>
    </source>
</reference>
<evidence type="ECO:0000313" key="2">
    <source>
        <dbReference type="Proteomes" id="UP000668572"/>
    </source>
</evidence>
<comment type="caution">
    <text evidence="1">The sequence shown here is derived from an EMBL/GenBank/DDBJ whole genome shotgun (WGS) entry which is preliminary data.</text>
</comment>
<name>A0A8I2BSY3_XANMN</name>
<dbReference type="EMBL" id="JAGHXW010000012">
    <property type="protein sequence ID" value="MBO9758654.1"/>
    <property type="molecule type" value="Genomic_DNA"/>
</dbReference>
<dbReference type="Proteomes" id="UP000668572">
    <property type="component" value="Unassembled WGS sequence"/>
</dbReference>
<accession>A0A8I2BSY3</accession>
<gene>
    <name evidence="1" type="ORF">J7405_03635</name>
</gene>